<proteinExistence type="predicted"/>
<accession>A0A318LLQ0</accession>
<evidence type="ECO:0000313" key="2">
    <source>
        <dbReference type="Proteomes" id="UP000247892"/>
    </source>
</evidence>
<dbReference type="OrthoDB" id="157052at2"/>
<comment type="caution">
    <text evidence="1">The sequence shown here is derived from an EMBL/GenBank/DDBJ whole genome shotgun (WGS) entry which is preliminary data.</text>
</comment>
<name>A0A318LLQ0_9PSEU</name>
<gene>
    <name evidence="1" type="ORF">BA062_08365</name>
</gene>
<dbReference type="EMBL" id="MASU01000005">
    <property type="protein sequence ID" value="PXY35522.1"/>
    <property type="molecule type" value="Genomic_DNA"/>
</dbReference>
<dbReference type="InterPro" id="IPR054058">
    <property type="entry name" value="HTH_67"/>
</dbReference>
<dbReference type="Proteomes" id="UP000247892">
    <property type="component" value="Unassembled WGS sequence"/>
</dbReference>
<keyword evidence="2" id="KW-1185">Reference proteome</keyword>
<organism evidence="1 2">
    <name type="scientific">Prauserella flavalba</name>
    <dbReference type="NCBI Taxonomy" id="1477506"/>
    <lineage>
        <taxon>Bacteria</taxon>
        <taxon>Bacillati</taxon>
        <taxon>Actinomycetota</taxon>
        <taxon>Actinomycetes</taxon>
        <taxon>Pseudonocardiales</taxon>
        <taxon>Pseudonocardiaceae</taxon>
        <taxon>Prauserella</taxon>
    </lineage>
</organism>
<dbReference type="Pfam" id="PF21863">
    <property type="entry name" value="HTH_67"/>
    <property type="match status" value="1"/>
</dbReference>
<reference evidence="1 2" key="1">
    <citation type="submission" date="2016-07" db="EMBL/GenBank/DDBJ databases">
        <title>Draft genome sequence of Prauserella sp. YIM 121212, isolated from alkaline soil.</title>
        <authorList>
            <person name="Ruckert C."/>
            <person name="Albersmeier A."/>
            <person name="Jiang C.-L."/>
            <person name="Jiang Y."/>
            <person name="Kalinowski J."/>
            <person name="Schneider O."/>
            <person name="Winkler A."/>
            <person name="Zotchev S.B."/>
        </authorList>
    </citation>
    <scope>NUCLEOTIDE SEQUENCE [LARGE SCALE GENOMIC DNA]</scope>
    <source>
        <strain evidence="1 2">YIM 121212</strain>
    </source>
</reference>
<evidence type="ECO:0000313" key="1">
    <source>
        <dbReference type="EMBL" id="PXY35522.1"/>
    </source>
</evidence>
<protein>
    <submittedName>
        <fullName evidence="1">Uncharacterized protein</fullName>
    </submittedName>
</protein>
<dbReference type="AlphaFoldDB" id="A0A318LLQ0"/>
<sequence length="101" mass="10757">MLWHVAALLTAGLDLGEALVSFAAVGAAREEVFASRGWSERAWAAARERLAARGGADGSGEATAVGREGRAQVERLTDRLAVPPWRAMGPLRTGWPARCCR</sequence>